<dbReference type="PANTHER" id="PTHR46796:SF2">
    <property type="entry name" value="TRANSCRIPTIONAL REGULATORY PROTEIN"/>
    <property type="match status" value="1"/>
</dbReference>
<dbReference type="InterPro" id="IPR050204">
    <property type="entry name" value="AraC_XylS_family_regulators"/>
</dbReference>
<dbReference type="SUPFAM" id="SSF46689">
    <property type="entry name" value="Homeodomain-like"/>
    <property type="match status" value="2"/>
</dbReference>
<dbReference type="SUPFAM" id="SSF51215">
    <property type="entry name" value="Regulatory protein AraC"/>
    <property type="match status" value="1"/>
</dbReference>
<dbReference type="Pfam" id="PF02311">
    <property type="entry name" value="AraC_binding"/>
    <property type="match status" value="1"/>
</dbReference>
<keyword evidence="4" id="KW-0804">Transcription</keyword>
<dbReference type="PROSITE" id="PS01124">
    <property type="entry name" value="HTH_ARAC_FAMILY_2"/>
    <property type="match status" value="1"/>
</dbReference>
<proteinExistence type="predicted"/>
<evidence type="ECO:0000256" key="1">
    <source>
        <dbReference type="ARBA" id="ARBA00023015"/>
    </source>
</evidence>
<dbReference type="SMART" id="SM00342">
    <property type="entry name" value="HTH_ARAC"/>
    <property type="match status" value="1"/>
</dbReference>
<keyword evidence="3" id="KW-0010">Activator</keyword>
<gene>
    <name evidence="6" type="ORF">HUT08_17820</name>
</gene>
<dbReference type="AlphaFoldDB" id="A0A7H8NJN1"/>
<dbReference type="GO" id="GO:0003700">
    <property type="term" value="F:DNA-binding transcription factor activity"/>
    <property type="evidence" value="ECO:0007669"/>
    <property type="project" value="InterPro"/>
</dbReference>
<evidence type="ECO:0000256" key="3">
    <source>
        <dbReference type="ARBA" id="ARBA00023159"/>
    </source>
</evidence>
<dbReference type="InterPro" id="IPR018062">
    <property type="entry name" value="HTH_AraC-typ_CS"/>
</dbReference>
<evidence type="ECO:0000313" key="7">
    <source>
        <dbReference type="Proteomes" id="UP000509303"/>
    </source>
</evidence>
<dbReference type="PROSITE" id="PS00041">
    <property type="entry name" value="HTH_ARAC_FAMILY_1"/>
    <property type="match status" value="1"/>
</dbReference>
<dbReference type="Proteomes" id="UP000509303">
    <property type="component" value="Chromosome"/>
</dbReference>
<keyword evidence="7" id="KW-1185">Reference proteome</keyword>
<dbReference type="InterPro" id="IPR018060">
    <property type="entry name" value="HTH_AraC"/>
</dbReference>
<dbReference type="InterPro" id="IPR009057">
    <property type="entry name" value="Homeodomain-like_sf"/>
</dbReference>
<evidence type="ECO:0000256" key="4">
    <source>
        <dbReference type="ARBA" id="ARBA00023163"/>
    </source>
</evidence>
<protein>
    <submittedName>
        <fullName evidence="6">AraC family transcriptional regulator</fullName>
    </submittedName>
</protein>
<accession>A0A7H8NJN1</accession>
<name>A0A7H8NJN1_9ACTN</name>
<evidence type="ECO:0000256" key="2">
    <source>
        <dbReference type="ARBA" id="ARBA00023125"/>
    </source>
</evidence>
<dbReference type="GO" id="GO:0043565">
    <property type="term" value="F:sequence-specific DNA binding"/>
    <property type="evidence" value="ECO:0007669"/>
    <property type="project" value="InterPro"/>
</dbReference>
<dbReference type="InterPro" id="IPR003313">
    <property type="entry name" value="AraC-bd"/>
</dbReference>
<keyword evidence="2" id="KW-0238">DNA-binding</keyword>
<dbReference type="EMBL" id="CP054929">
    <property type="protein sequence ID" value="QKW54595.1"/>
    <property type="molecule type" value="Genomic_DNA"/>
</dbReference>
<dbReference type="PANTHER" id="PTHR46796">
    <property type="entry name" value="HTH-TYPE TRANSCRIPTIONAL ACTIVATOR RHAS-RELATED"/>
    <property type="match status" value="1"/>
</dbReference>
<dbReference type="InterPro" id="IPR037923">
    <property type="entry name" value="HTH-like"/>
</dbReference>
<keyword evidence="1" id="KW-0805">Transcription regulation</keyword>
<evidence type="ECO:0000259" key="5">
    <source>
        <dbReference type="PROSITE" id="PS01124"/>
    </source>
</evidence>
<reference evidence="6 7" key="1">
    <citation type="submission" date="2020-06" db="EMBL/GenBank/DDBJ databases">
        <title>Genome mining for natural products.</title>
        <authorList>
            <person name="Zhang B."/>
            <person name="Shi J."/>
            <person name="Ge H."/>
        </authorList>
    </citation>
    <scope>NUCLEOTIDE SEQUENCE [LARGE SCALE GENOMIC DNA]</scope>
    <source>
        <strain evidence="6 7">NA00687</strain>
    </source>
</reference>
<dbReference type="Pfam" id="PF12833">
    <property type="entry name" value="HTH_18"/>
    <property type="match status" value="1"/>
</dbReference>
<feature type="domain" description="HTH araC/xylS-type" evidence="5">
    <location>
        <begin position="161"/>
        <end position="258"/>
    </location>
</feature>
<organism evidence="6 7">
    <name type="scientific">Streptomyces buecherae</name>
    <dbReference type="NCBI Taxonomy" id="2763006"/>
    <lineage>
        <taxon>Bacteria</taxon>
        <taxon>Bacillati</taxon>
        <taxon>Actinomycetota</taxon>
        <taxon>Actinomycetes</taxon>
        <taxon>Kitasatosporales</taxon>
        <taxon>Streptomycetaceae</taxon>
        <taxon>Streptomyces</taxon>
    </lineage>
</organism>
<sequence length="260" mass="28006">MHARFHDHVYALHSHDTYSFGITDEGAQRFRCRGADHTSAAGMVMAFNPDDVHDGRAAVELGYHYRIVHLGPSVVDGILADAADTTGGRSPAMPLFARPVLTDPWLARALTRLHVALLGPADALVRDETLTSAVLAMAGRGATRAPRVRTLAGGGQRRAARRARAALDEAPLTPVSAQRLAAAAGCSRFALYRAFRAEYGMAPSDYQRLLRLRRARALLASGVPLAEAATATGFADQAHLHRWFKRSYGITPGTYQRAAG</sequence>
<dbReference type="Gene3D" id="1.10.10.60">
    <property type="entry name" value="Homeodomain-like"/>
    <property type="match status" value="2"/>
</dbReference>
<evidence type="ECO:0000313" key="6">
    <source>
        <dbReference type="EMBL" id="QKW54595.1"/>
    </source>
</evidence>